<name>A0A0X8JH78_9BACT</name>
<keyword evidence="2" id="KW-0732">Signal</keyword>
<feature type="region of interest" description="Disordered" evidence="1">
    <location>
        <begin position="123"/>
        <end position="245"/>
    </location>
</feature>
<feature type="compositionally biased region" description="Low complexity" evidence="1">
    <location>
        <begin position="39"/>
        <end position="60"/>
    </location>
</feature>
<feature type="compositionally biased region" description="Low complexity" evidence="1">
    <location>
        <begin position="177"/>
        <end position="187"/>
    </location>
</feature>
<sequence length="245" mass="25640">MRNHHIVLLLWLALCLWPGVPVHAMGSPDAGNAERTDSAPRNAGATASASAQTPAPQNPSVHNEYNNSTVYNGDVYNSTNDSAGYNGFAGTWRDPETGDIITSVIAPRQPQPEQNTPVIVAPQIYPGENRPYPPGPGPYPPYPPGPPPRPHPNPGPYPGPWPHPAPPRPSPVPPWQQPGWQGTTPPQGHMPPGWRPPSDTRPWPHAPGYLPAPRNNIAPSTGLGGTGGTGGMGGAGLPGRGAGGR</sequence>
<proteinExistence type="predicted"/>
<dbReference type="STRING" id="44742.AXF13_00765"/>
<dbReference type="PRINTS" id="PR01217">
    <property type="entry name" value="PRICHEXTENSN"/>
</dbReference>
<dbReference type="AlphaFoldDB" id="A0A0X8JH78"/>
<feature type="region of interest" description="Disordered" evidence="1">
    <location>
        <begin position="28"/>
        <end position="73"/>
    </location>
</feature>
<reference evidence="4" key="1">
    <citation type="submission" date="2016-02" db="EMBL/GenBank/DDBJ databases">
        <authorList>
            <person name="Holder M.E."/>
            <person name="Ajami N.J."/>
            <person name="Petrosino J.F."/>
        </authorList>
    </citation>
    <scope>NUCLEOTIDE SEQUENCE [LARGE SCALE GENOMIC DNA]</scope>
    <source>
        <strain evidence="4">CCUG 45958</strain>
    </source>
</reference>
<keyword evidence="4" id="KW-1185">Reference proteome</keyword>
<feature type="compositionally biased region" description="Gly residues" evidence="1">
    <location>
        <begin position="222"/>
        <end position="245"/>
    </location>
</feature>
<feature type="signal peptide" evidence="2">
    <location>
        <begin position="1"/>
        <end position="24"/>
    </location>
</feature>
<feature type="compositionally biased region" description="Polar residues" evidence="1">
    <location>
        <begin position="61"/>
        <end position="73"/>
    </location>
</feature>
<feature type="chain" id="PRO_5007067408" evidence="2">
    <location>
        <begin position="25"/>
        <end position="245"/>
    </location>
</feature>
<evidence type="ECO:0000313" key="4">
    <source>
        <dbReference type="Proteomes" id="UP000069241"/>
    </source>
</evidence>
<evidence type="ECO:0000256" key="2">
    <source>
        <dbReference type="SAM" id="SignalP"/>
    </source>
</evidence>
<feature type="compositionally biased region" description="Pro residues" evidence="1">
    <location>
        <begin position="131"/>
        <end position="176"/>
    </location>
</feature>
<gene>
    <name evidence="3" type="ORF">AXF13_00765</name>
</gene>
<dbReference type="Proteomes" id="UP000069241">
    <property type="component" value="Chromosome"/>
</dbReference>
<dbReference type="RefSeq" id="WP_062251262.1">
    <property type="nucleotide sequence ID" value="NZ_CP014229.1"/>
</dbReference>
<accession>A0A0X8JH78</accession>
<protein>
    <submittedName>
        <fullName evidence="3">Uncharacterized protein</fullName>
    </submittedName>
</protein>
<organism evidence="3 4">
    <name type="scientific">Desulfovibrio fairfieldensis</name>
    <dbReference type="NCBI Taxonomy" id="44742"/>
    <lineage>
        <taxon>Bacteria</taxon>
        <taxon>Pseudomonadati</taxon>
        <taxon>Thermodesulfobacteriota</taxon>
        <taxon>Desulfovibrionia</taxon>
        <taxon>Desulfovibrionales</taxon>
        <taxon>Desulfovibrionaceae</taxon>
        <taxon>Desulfovibrio</taxon>
    </lineage>
</organism>
<dbReference type="EMBL" id="CP014229">
    <property type="protein sequence ID" value="AMD88764.1"/>
    <property type="molecule type" value="Genomic_DNA"/>
</dbReference>
<evidence type="ECO:0000256" key="1">
    <source>
        <dbReference type="SAM" id="MobiDB-lite"/>
    </source>
</evidence>
<dbReference type="KEGG" id="dfi:AXF13_00765"/>
<evidence type="ECO:0000313" key="3">
    <source>
        <dbReference type="EMBL" id="AMD88764.1"/>
    </source>
</evidence>